<feature type="compositionally biased region" description="Basic residues" evidence="2">
    <location>
        <begin position="82"/>
        <end position="94"/>
    </location>
</feature>
<feature type="compositionally biased region" description="Basic and acidic residues" evidence="2">
    <location>
        <begin position="123"/>
        <end position="141"/>
    </location>
</feature>
<gene>
    <name evidence="3" type="ORF">MAR_023870</name>
</gene>
<proteinExistence type="inferred from homology"/>
<feature type="compositionally biased region" description="Basic and acidic residues" evidence="2">
    <location>
        <begin position="1"/>
        <end position="29"/>
    </location>
</feature>
<name>A0ABY7DS06_MYAAR</name>
<keyword evidence="4" id="KW-1185">Reference proteome</keyword>
<evidence type="ECO:0000313" key="3">
    <source>
        <dbReference type="EMBL" id="WAQ99497.1"/>
    </source>
</evidence>
<dbReference type="InterPro" id="IPR040194">
    <property type="entry name" value="Cwf19-like"/>
</dbReference>
<organism evidence="3 4">
    <name type="scientific">Mya arenaria</name>
    <name type="common">Soft-shell clam</name>
    <dbReference type="NCBI Taxonomy" id="6604"/>
    <lineage>
        <taxon>Eukaryota</taxon>
        <taxon>Metazoa</taxon>
        <taxon>Spiralia</taxon>
        <taxon>Lophotrochozoa</taxon>
        <taxon>Mollusca</taxon>
        <taxon>Bivalvia</taxon>
        <taxon>Autobranchia</taxon>
        <taxon>Heteroconchia</taxon>
        <taxon>Euheterodonta</taxon>
        <taxon>Imparidentia</taxon>
        <taxon>Neoheterodontei</taxon>
        <taxon>Myida</taxon>
        <taxon>Myoidea</taxon>
        <taxon>Myidae</taxon>
        <taxon>Mya</taxon>
    </lineage>
</organism>
<protein>
    <submittedName>
        <fullName evidence="3">C19L2-like protein</fullName>
    </submittedName>
</protein>
<feature type="region of interest" description="Disordered" evidence="2">
    <location>
        <begin position="1"/>
        <end position="141"/>
    </location>
</feature>
<evidence type="ECO:0000256" key="1">
    <source>
        <dbReference type="ARBA" id="ARBA00006795"/>
    </source>
</evidence>
<evidence type="ECO:0000313" key="4">
    <source>
        <dbReference type="Proteomes" id="UP001164746"/>
    </source>
</evidence>
<dbReference type="PANTHER" id="PTHR12072">
    <property type="entry name" value="CWF19, CELL CYCLE CONTROL PROTEIN"/>
    <property type="match status" value="1"/>
</dbReference>
<accession>A0ABY7DS06</accession>
<comment type="similarity">
    <text evidence="1">Belongs to the CWF19 family.</text>
</comment>
<evidence type="ECO:0000256" key="2">
    <source>
        <dbReference type="SAM" id="MobiDB-lite"/>
    </source>
</evidence>
<dbReference type="EMBL" id="CP111014">
    <property type="protein sequence ID" value="WAQ99497.1"/>
    <property type="molecule type" value="Genomic_DNA"/>
</dbReference>
<feature type="compositionally biased region" description="Basic residues" evidence="2">
    <location>
        <begin position="48"/>
        <end position="66"/>
    </location>
</feature>
<dbReference type="Proteomes" id="UP001164746">
    <property type="component" value="Chromosome 3"/>
</dbReference>
<dbReference type="PANTHER" id="PTHR12072:SF5">
    <property type="entry name" value="CWF19-LIKE PROTEIN 2"/>
    <property type="match status" value="1"/>
</dbReference>
<feature type="compositionally biased region" description="Polar residues" evidence="2">
    <location>
        <begin position="35"/>
        <end position="47"/>
    </location>
</feature>
<reference evidence="3" key="1">
    <citation type="submission" date="2022-11" db="EMBL/GenBank/DDBJ databases">
        <title>Centuries of genome instability and evolution in soft-shell clam transmissible cancer (bioRxiv).</title>
        <authorList>
            <person name="Hart S.F.M."/>
            <person name="Yonemitsu M.A."/>
            <person name="Giersch R.M."/>
            <person name="Beal B.F."/>
            <person name="Arriagada G."/>
            <person name="Davis B.W."/>
            <person name="Ostrander E.A."/>
            <person name="Goff S.P."/>
            <person name="Metzger M.J."/>
        </authorList>
    </citation>
    <scope>NUCLEOTIDE SEQUENCE</scope>
    <source>
        <strain evidence="3">MELC-2E11</strain>
        <tissue evidence="3">Siphon/mantle</tissue>
    </source>
</reference>
<sequence length="179" mass="20806">MKIPRDLHAKKDYEKEEKKKERAKARGEDTWMLASVNQRLEQEQMSLKKTKKKKDKKKSKKKKRRQSSSSSDSESDSEEEKRKKRSKKKKKRRKDSSSSSSNSPGTHAKEMNPYWKDGGTGLPDEKPEGKKERIEGKERVGDAGLSWLQKSYERCVEQAKEEGRSLEELAAERWGYGLE</sequence>